<keyword evidence="2" id="KW-0444">Lipid biosynthesis</keyword>
<name>A8PVY4_MALGO</name>
<dbReference type="InterPro" id="IPR041723">
    <property type="entry name" value="CCT"/>
</dbReference>
<dbReference type="GO" id="GO:0005635">
    <property type="term" value="C:nuclear envelope"/>
    <property type="evidence" value="ECO:0007669"/>
    <property type="project" value="TreeGrafter"/>
</dbReference>
<dbReference type="GO" id="GO:0004105">
    <property type="term" value="F:choline-phosphate cytidylyltransferase activity"/>
    <property type="evidence" value="ECO:0007669"/>
    <property type="project" value="UniProtKB-EC"/>
</dbReference>
<dbReference type="Proteomes" id="UP000008837">
    <property type="component" value="Unassembled WGS sequence"/>
</dbReference>
<keyword evidence="5" id="KW-0443">Lipid metabolism</keyword>
<protein>
    <recommendedName>
        <fullName evidence="8">choline-phosphate cytidylyltransferase</fullName>
        <ecNumber evidence="8">2.7.7.15</ecNumber>
    </recommendedName>
</protein>
<evidence type="ECO:0000256" key="1">
    <source>
        <dbReference type="ARBA" id="ARBA00010101"/>
    </source>
</evidence>
<reference evidence="10 11" key="1">
    <citation type="journal article" date="2007" name="Proc. Natl. Acad. Sci. U.S.A.">
        <title>Dandruff-associated Malassezia genomes reveal convergent and divergent virulence traits shared with plant and human fungal pathogens.</title>
        <authorList>
            <person name="Xu J."/>
            <person name="Saunders C.W."/>
            <person name="Hu P."/>
            <person name="Grant R.A."/>
            <person name="Boekhout T."/>
            <person name="Kuramae E.E."/>
            <person name="Kronstad J.W."/>
            <person name="Deangelis Y.M."/>
            <person name="Reeder N.L."/>
            <person name="Johnstone K.R."/>
            <person name="Leland M."/>
            <person name="Fieno A.M."/>
            <person name="Begley W.M."/>
            <person name="Sun Y."/>
            <person name="Lacey M.P."/>
            <person name="Chaudhary T."/>
            <person name="Keough T."/>
            <person name="Chu L."/>
            <person name="Sears R."/>
            <person name="Yuan B."/>
            <person name="Dawson T.L.Jr."/>
        </authorList>
    </citation>
    <scope>NUCLEOTIDE SEQUENCE [LARGE SCALE GENOMIC DNA]</scope>
    <source>
        <strain evidence="11">ATCC MYA-4612 / CBS 7966</strain>
    </source>
</reference>
<dbReference type="RefSeq" id="XP_001731716.1">
    <property type="nucleotide sequence ID" value="XM_001731664.1"/>
</dbReference>
<dbReference type="InterPro" id="IPR045049">
    <property type="entry name" value="Pcy1-like"/>
</dbReference>
<dbReference type="InterPro" id="IPR014729">
    <property type="entry name" value="Rossmann-like_a/b/a_fold"/>
</dbReference>
<evidence type="ECO:0000256" key="7">
    <source>
        <dbReference type="ARBA" id="ARBA00023264"/>
    </source>
</evidence>
<proteinExistence type="inferred from homology"/>
<dbReference type="NCBIfam" id="TIGR00125">
    <property type="entry name" value="cyt_tran_rel"/>
    <property type="match status" value="1"/>
</dbReference>
<dbReference type="OMA" id="AVRNCRW"/>
<evidence type="ECO:0000256" key="3">
    <source>
        <dbReference type="ARBA" id="ARBA00022679"/>
    </source>
</evidence>
<evidence type="ECO:0000259" key="9">
    <source>
        <dbReference type="Pfam" id="PF01467"/>
    </source>
</evidence>
<dbReference type="OrthoDB" id="17102at2759"/>
<feature type="domain" description="Cytidyltransferase-like" evidence="9">
    <location>
        <begin position="89"/>
        <end position="220"/>
    </location>
</feature>
<evidence type="ECO:0000256" key="8">
    <source>
        <dbReference type="ARBA" id="ARBA00026101"/>
    </source>
</evidence>
<keyword evidence="7" id="KW-1208">Phospholipid metabolism</keyword>
<dbReference type="InterPro" id="IPR004821">
    <property type="entry name" value="Cyt_trans-like"/>
</dbReference>
<sequence>MMPTPVARGRVVRPLGKEPEKCSSAESMEAASQSYAALMNQPVPPEPSLAPIPTAESIRHWIHAAIYEPDPARPYSIMKPPEDRPVRIYADGVYDLFHYAHALQLRQAKLSFPNVHLIVGVVSSTLCATHKNRPILESAERYEAVRNCRWVDEVIEDAPWVIDQAFMDKLQIDYVAHDEAPYAMASSGAASTDVYDWIKQAGKFLPTRRTEGISTSDLVARIVAIYRDGHLDAKLKKMGEDALVSTANAN</sequence>
<dbReference type="FunCoup" id="A8PVY4">
    <property type="interactions" value="201"/>
</dbReference>
<keyword evidence="6" id="KW-0594">Phospholipid biosynthesis</keyword>
<dbReference type="InParanoid" id="A8PVY4"/>
<dbReference type="SUPFAM" id="SSF52374">
    <property type="entry name" value="Nucleotidylyl transferase"/>
    <property type="match status" value="1"/>
</dbReference>
<gene>
    <name evidence="10" type="ORF">MGL_0984</name>
</gene>
<organism evidence="10 11">
    <name type="scientific">Malassezia globosa (strain ATCC MYA-4612 / CBS 7966)</name>
    <name type="common">Dandruff-associated fungus</name>
    <dbReference type="NCBI Taxonomy" id="425265"/>
    <lineage>
        <taxon>Eukaryota</taxon>
        <taxon>Fungi</taxon>
        <taxon>Dikarya</taxon>
        <taxon>Basidiomycota</taxon>
        <taxon>Ustilaginomycotina</taxon>
        <taxon>Malasseziomycetes</taxon>
        <taxon>Malasseziales</taxon>
        <taxon>Malasseziaceae</taxon>
        <taxon>Malassezia</taxon>
    </lineage>
</organism>
<dbReference type="CDD" id="cd02174">
    <property type="entry name" value="CCT"/>
    <property type="match status" value="1"/>
</dbReference>
<accession>A8PVY4</accession>
<evidence type="ECO:0000256" key="2">
    <source>
        <dbReference type="ARBA" id="ARBA00022516"/>
    </source>
</evidence>
<evidence type="ECO:0000256" key="4">
    <source>
        <dbReference type="ARBA" id="ARBA00022695"/>
    </source>
</evidence>
<dbReference type="GeneID" id="5856021"/>
<dbReference type="EC" id="2.7.7.15" evidence="8"/>
<comment type="caution">
    <text evidence="10">The sequence shown here is derived from an EMBL/GenBank/DDBJ whole genome shotgun (WGS) entry which is preliminary data.</text>
</comment>
<dbReference type="PANTHER" id="PTHR10739:SF13">
    <property type="entry name" value="CHOLINE-PHOSPHATE CYTIDYLYLTRANSFERASE"/>
    <property type="match status" value="1"/>
</dbReference>
<keyword evidence="3" id="KW-0808">Transferase</keyword>
<evidence type="ECO:0000256" key="6">
    <source>
        <dbReference type="ARBA" id="ARBA00023209"/>
    </source>
</evidence>
<dbReference type="AlphaFoldDB" id="A8PVY4"/>
<evidence type="ECO:0000256" key="5">
    <source>
        <dbReference type="ARBA" id="ARBA00023098"/>
    </source>
</evidence>
<evidence type="ECO:0000313" key="11">
    <source>
        <dbReference type="Proteomes" id="UP000008837"/>
    </source>
</evidence>
<dbReference type="Pfam" id="PF01467">
    <property type="entry name" value="CTP_transf_like"/>
    <property type="match status" value="1"/>
</dbReference>
<dbReference type="KEGG" id="mgl:MGL_0984"/>
<evidence type="ECO:0000313" key="10">
    <source>
        <dbReference type="EMBL" id="EDP44502.1"/>
    </source>
</evidence>
<dbReference type="EMBL" id="AAYY01000003">
    <property type="protein sequence ID" value="EDP44502.1"/>
    <property type="molecule type" value="Genomic_DNA"/>
</dbReference>
<keyword evidence="4" id="KW-0548">Nucleotidyltransferase</keyword>
<dbReference type="VEuPathDB" id="FungiDB:MGL_0984"/>
<comment type="similarity">
    <text evidence="1">Belongs to the cytidylyltransferase family.</text>
</comment>
<dbReference type="GO" id="GO:0031210">
    <property type="term" value="F:phosphatidylcholine binding"/>
    <property type="evidence" value="ECO:0007669"/>
    <property type="project" value="TreeGrafter"/>
</dbReference>
<dbReference type="Gene3D" id="3.40.50.620">
    <property type="entry name" value="HUPs"/>
    <property type="match status" value="1"/>
</dbReference>
<keyword evidence="11" id="KW-1185">Reference proteome</keyword>
<dbReference type="STRING" id="425265.A8PVY4"/>
<dbReference type="PANTHER" id="PTHR10739">
    <property type="entry name" value="CYTIDYLYLTRANSFERASE"/>
    <property type="match status" value="1"/>
</dbReference>